<evidence type="ECO:0008006" key="3">
    <source>
        <dbReference type="Google" id="ProtNLM"/>
    </source>
</evidence>
<keyword evidence="2" id="KW-1185">Reference proteome</keyword>
<dbReference type="Proteomes" id="UP000821837">
    <property type="component" value="Chromosome 1"/>
</dbReference>
<accession>A0A9D4YNK9</accession>
<comment type="caution">
    <text evidence="1">The sequence shown here is derived from an EMBL/GenBank/DDBJ whole genome shotgun (WGS) entry which is preliminary data.</text>
</comment>
<reference evidence="1" key="2">
    <citation type="submission" date="2021-09" db="EMBL/GenBank/DDBJ databases">
        <authorList>
            <person name="Jia N."/>
            <person name="Wang J."/>
            <person name="Shi W."/>
            <person name="Du L."/>
            <person name="Sun Y."/>
            <person name="Zhan W."/>
            <person name="Jiang J."/>
            <person name="Wang Q."/>
            <person name="Zhang B."/>
            <person name="Ji P."/>
            <person name="Sakyi L.B."/>
            <person name="Cui X."/>
            <person name="Yuan T."/>
            <person name="Jiang B."/>
            <person name="Yang W."/>
            <person name="Lam T.T.-Y."/>
            <person name="Chang Q."/>
            <person name="Ding S."/>
            <person name="Wang X."/>
            <person name="Zhu J."/>
            <person name="Ruan X."/>
            <person name="Zhao L."/>
            <person name="Wei J."/>
            <person name="Que T."/>
            <person name="Du C."/>
            <person name="Cheng J."/>
            <person name="Dai P."/>
            <person name="Han X."/>
            <person name="Huang E."/>
            <person name="Gao Y."/>
            <person name="Liu J."/>
            <person name="Shao H."/>
            <person name="Ye R."/>
            <person name="Li L."/>
            <person name="Wei W."/>
            <person name="Wang X."/>
            <person name="Wang C."/>
            <person name="Huo Q."/>
            <person name="Li W."/>
            <person name="Guo W."/>
            <person name="Chen H."/>
            <person name="Chen S."/>
            <person name="Zhou L."/>
            <person name="Zhou L."/>
            <person name="Ni X."/>
            <person name="Tian J."/>
            <person name="Zhou Y."/>
            <person name="Sheng Y."/>
            <person name="Liu T."/>
            <person name="Pan Y."/>
            <person name="Xia L."/>
            <person name="Li J."/>
            <person name="Zhao F."/>
            <person name="Cao W."/>
        </authorList>
    </citation>
    <scope>NUCLEOTIDE SEQUENCE</scope>
    <source>
        <strain evidence="1">Rsan-2018</strain>
        <tissue evidence="1">Larvae</tissue>
    </source>
</reference>
<name>A0A9D4YNK9_RHISA</name>
<dbReference type="EMBL" id="JABSTV010001245">
    <property type="protein sequence ID" value="KAH7983129.1"/>
    <property type="molecule type" value="Genomic_DNA"/>
</dbReference>
<dbReference type="AlphaFoldDB" id="A0A9D4YNK9"/>
<evidence type="ECO:0000313" key="1">
    <source>
        <dbReference type="EMBL" id="KAH7983129.1"/>
    </source>
</evidence>
<dbReference type="VEuPathDB" id="VectorBase:RSAN_038814"/>
<proteinExistence type="predicted"/>
<evidence type="ECO:0000313" key="2">
    <source>
        <dbReference type="Proteomes" id="UP000821837"/>
    </source>
</evidence>
<organism evidence="1 2">
    <name type="scientific">Rhipicephalus sanguineus</name>
    <name type="common">Brown dog tick</name>
    <name type="synonym">Ixodes sanguineus</name>
    <dbReference type="NCBI Taxonomy" id="34632"/>
    <lineage>
        <taxon>Eukaryota</taxon>
        <taxon>Metazoa</taxon>
        <taxon>Ecdysozoa</taxon>
        <taxon>Arthropoda</taxon>
        <taxon>Chelicerata</taxon>
        <taxon>Arachnida</taxon>
        <taxon>Acari</taxon>
        <taxon>Parasitiformes</taxon>
        <taxon>Ixodida</taxon>
        <taxon>Ixodoidea</taxon>
        <taxon>Ixodidae</taxon>
        <taxon>Rhipicephalinae</taxon>
        <taxon>Rhipicephalus</taxon>
        <taxon>Rhipicephalus</taxon>
    </lineage>
</organism>
<sequence>MHDKVCACGSDVHPKVVTAVVEHNSQVFGAHERSVLREGGVDVMLSNASSFSLGMGRHALEYAALVPEMPHCGWLPIPPHRDRGLEISTTVPGGHDPRTPFTTFVRVSDEARLIIARHVRSLHPDARVASGTPPRVLPRTGLNRRARAFLLRLRIGCSRTADRLFRLSGSGNPKCVQCPADETIDHILLQCPGYDDHRRRLFGAFSRLGLPHLCLDELLFPSAQHSKVLQAFHALLDFFGDADLFTRL</sequence>
<gene>
    <name evidence="1" type="ORF">HPB52_009426</name>
</gene>
<protein>
    <recommendedName>
        <fullName evidence="3">Tick transposon</fullName>
    </recommendedName>
</protein>
<reference evidence="1" key="1">
    <citation type="journal article" date="2020" name="Cell">
        <title>Large-Scale Comparative Analyses of Tick Genomes Elucidate Their Genetic Diversity and Vector Capacities.</title>
        <authorList>
            <consortium name="Tick Genome and Microbiome Consortium (TIGMIC)"/>
            <person name="Jia N."/>
            <person name="Wang J."/>
            <person name="Shi W."/>
            <person name="Du L."/>
            <person name="Sun Y."/>
            <person name="Zhan W."/>
            <person name="Jiang J.F."/>
            <person name="Wang Q."/>
            <person name="Zhang B."/>
            <person name="Ji P."/>
            <person name="Bell-Sakyi L."/>
            <person name="Cui X.M."/>
            <person name="Yuan T.T."/>
            <person name="Jiang B.G."/>
            <person name="Yang W.F."/>
            <person name="Lam T.T."/>
            <person name="Chang Q.C."/>
            <person name="Ding S.J."/>
            <person name="Wang X.J."/>
            <person name="Zhu J.G."/>
            <person name="Ruan X.D."/>
            <person name="Zhao L."/>
            <person name="Wei J.T."/>
            <person name="Ye R.Z."/>
            <person name="Que T.C."/>
            <person name="Du C.H."/>
            <person name="Zhou Y.H."/>
            <person name="Cheng J.X."/>
            <person name="Dai P.F."/>
            <person name="Guo W.B."/>
            <person name="Han X.H."/>
            <person name="Huang E.J."/>
            <person name="Li L.F."/>
            <person name="Wei W."/>
            <person name="Gao Y.C."/>
            <person name="Liu J.Z."/>
            <person name="Shao H.Z."/>
            <person name="Wang X."/>
            <person name="Wang C.C."/>
            <person name="Yang T.C."/>
            <person name="Huo Q.B."/>
            <person name="Li W."/>
            <person name="Chen H.Y."/>
            <person name="Chen S.E."/>
            <person name="Zhou L.G."/>
            <person name="Ni X.B."/>
            <person name="Tian J.H."/>
            <person name="Sheng Y."/>
            <person name="Liu T."/>
            <person name="Pan Y.S."/>
            <person name="Xia L.Y."/>
            <person name="Li J."/>
            <person name="Zhao F."/>
            <person name="Cao W.C."/>
        </authorList>
    </citation>
    <scope>NUCLEOTIDE SEQUENCE</scope>
    <source>
        <strain evidence="1">Rsan-2018</strain>
    </source>
</reference>